<evidence type="ECO:0000259" key="1">
    <source>
        <dbReference type="PROSITE" id="PS51910"/>
    </source>
</evidence>
<dbReference type="Proteomes" id="UP000729357">
    <property type="component" value="Unassembled WGS sequence"/>
</dbReference>
<sequence length="57" mass="6717">MDKRLRYKLIENGYRAAAYYVNWATYARNHQPYDLPVGNLTHVFYAFANISMEDGKV</sequence>
<organism evidence="2 3">
    <name type="scientific">Aureobasidium melanogenum</name>
    <name type="common">Aureobasidium pullulans var. melanogenum</name>
    <dbReference type="NCBI Taxonomy" id="46634"/>
    <lineage>
        <taxon>Eukaryota</taxon>
        <taxon>Fungi</taxon>
        <taxon>Dikarya</taxon>
        <taxon>Ascomycota</taxon>
        <taxon>Pezizomycotina</taxon>
        <taxon>Dothideomycetes</taxon>
        <taxon>Dothideomycetidae</taxon>
        <taxon>Dothideales</taxon>
        <taxon>Saccotheciaceae</taxon>
        <taxon>Aureobasidium</taxon>
    </lineage>
</organism>
<reference evidence="2" key="1">
    <citation type="journal article" date="2021" name="J Fungi (Basel)">
        <title>Virulence traits and population genomics of the black yeast Aureobasidium melanogenum.</title>
        <authorList>
            <person name="Cernosa A."/>
            <person name="Sun X."/>
            <person name="Gostincar C."/>
            <person name="Fang C."/>
            <person name="Gunde-Cimerman N."/>
            <person name="Song Z."/>
        </authorList>
    </citation>
    <scope>NUCLEOTIDE SEQUENCE</scope>
    <source>
        <strain evidence="2">EXF-9298</strain>
    </source>
</reference>
<dbReference type="InterPro" id="IPR001223">
    <property type="entry name" value="Glyco_hydro18_cat"/>
</dbReference>
<dbReference type="EMBL" id="JAHFXS010009076">
    <property type="protein sequence ID" value="KAG9917662.1"/>
    <property type="molecule type" value="Genomic_DNA"/>
</dbReference>
<protein>
    <recommendedName>
        <fullName evidence="1">GH18 domain-containing protein</fullName>
    </recommendedName>
</protein>
<comment type="caution">
    <text evidence="2">The sequence shown here is derived from an EMBL/GenBank/DDBJ whole genome shotgun (WGS) entry which is preliminary data.</text>
</comment>
<dbReference type="AlphaFoldDB" id="A0A9P8F0U1"/>
<dbReference type="PROSITE" id="PS51910">
    <property type="entry name" value="GH18_2"/>
    <property type="match status" value="1"/>
</dbReference>
<proteinExistence type="predicted"/>
<name>A0A9P8F0U1_AURME</name>
<evidence type="ECO:0000313" key="3">
    <source>
        <dbReference type="Proteomes" id="UP000729357"/>
    </source>
</evidence>
<keyword evidence="3" id="KW-1185">Reference proteome</keyword>
<accession>A0A9P8F0U1</accession>
<gene>
    <name evidence="2" type="ORF">KCU98_g22735</name>
</gene>
<dbReference type="InterPro" id="IPR017853">
    <property type="entry name" value="GH"/>
</dbReference>
<reference evidence="2" key="2">
    <citation type="submission" date="2021-08" db="EMBL/GenBank/DDBJ databases">
        <authorList>
            <person name="Gostincar C."/>
            <person name="Sun X."/>
            <person name="Song Z."/>
            <person name="Gunde-Cimerman N."/>
        </authorList>
    </citation>
    <scope>NUCLEOTIDE SEQUENCE</scope>
    <source>
        <strain evidence="2">EXF-9298</strain>
    </source>
</reference>
<feature type="domain" description="GH18" evidence="1">
    <location>
        <begin position="14"/>
        <end position="57"/>
    </location>
</feature>
<dbReference type="Gene3D" id="3.20.20.80">
    <property type="entry name" value="Glycosidases"/>
    <property type="match status" value="1"/>
</dbReference>
<dbReference type="GO" id="GO:0005975">
    <property type="term" value="P:carbohydrate metabolic process"/>
    <property type="evidence" value="ECO:0007669"/>
    <property type="project" value="InterPro"/>
</dbReference>
<dbReference type="SUPFAM" id="SSF51445">
    <property type="entry name" value="(Trans)glycosidases"/>
    <property type="match status" value="1"/>
</dbReference>
<feature type="non-terminal residue" evidence="2">
    <location>
        <position position="1"/>
    </location>
</feature>
<evidence type="ECO:0000313" key="2">
    <source>
        <dbReference type="EMBL" id="KAG9917662.1"/>
    </source>
</evidence>